<gene>
    <name evidence="1" type="ORF">KQI42_16825</name>
</gene>
<accession>A0ABS6E9U3</accession>
<evidence type="ECO:0008006" key="3">
    <source>
        <dbReference type="Google" id="ProtNLM"/>
    </source>
</evidence>
<sequence>MKSNSVLKKLTGIVIVCILLICLVACSANNDNKEIIESDLNQDKELTSKLLEEKEVLSGQVYIRDDLIIGAIVIKDRVSEDRAKKLAQKYAEELKDKYKDKKINVQAVQDYKNIVNIEE</sequence>
<organism evidence="1 2">
    <name type="scientific">Tissierella simiarum</name>
    <dbReference type="NCBI Taxonomy" id="2841534"/>
    <lineage>
        <taxon>Bacteria</taxon>
        <taxon>Bacillati</taxon>
        <taxon>Bacillota</taxon>
        <taxon>Tissierellia</taxon>
        <taxon>Tissierellales</taxon>
        <taxon>Tissierellaceae</taxon>
        <taxon>Tissierella</taxon>
    </lineage>
</organism>
<comment type="caution">
    <text evidence="1">The sequence shown here is derived from an EMBL/GenBank/DDBJ whole genome shotgun (WGS) entry which is preliminary data.</text>
</comment>
<reference evidence="1 2" key="1">
    <citation type="submission" date="2021-06" db="EMBL/GenBank/DDBJ databases">
        <authorList>
            <person name="Sun Q."/>
            <person name="Li D."/>
        </authorList>
    </citation>
    <scope>NUCLEOTIDE SEQUENCE [LARGE SCALE GENOMIC DNA]</scope>
    <source>
        <strain evidence="1 2">MSJ-40</strain>
    </source>
</reference>
<dbReference type="EMBL" id="JAHLPM010000017">
    <property type="protein sequence ID" value="MBU5439681.1"/>
    <property type="molecule type" value="Genomic_DNA"/>
</dbReference>
<evidence type="ECO:0000313" key="2">
    <source>
        <dbReference type="Proteomes" id="UP000749471"/>
    </source>
</evidence>
<protein>
    <recommendedName>
        <fullName evidence="3">Lipoprotein</fullName>
    </recommendedName>
</protein>
<dbReference type="Proteomes" id="UP000749471">
    <property type="component" value="Unassembled WGS sequence"/>
</dbReference>
<name>A0ABS6E9U3_9FIRM</name>
<keyword evidence="2" id="KW-1185">Reference proteome</keyword>
<dbReference type="RefSeq" id="WP_216521455.1">
    <property type="nucleotide sequence ID" value="NZ_JAHLPM010000017.1"/>
</dbReference>
<proteinExistence type="predicted"/>
<evidence type="ECO:0000313" key="1">
    <source>
        <dbReference type="EMBL" id="MBU5439681.1"/>
    </source>
</evidence>